<dbReference type="GO" id="GO:0016579">
    <property type="term" value="P:protein deubiquitination"/>
    <property type="evidence" value="ECO:0007669"/>
    <property type="project" value="TreeGrafter"/>
</dbReference>
<comment type="caution">
    <text evidence="6">The sequence shown here is derived from an EMBL/GenBank/DDBJ whole genome shotgun (WGS) entry which is preliminary data.</text>
</comment>
<dbReference type="Proteomes" id="UP000226031">
    <property type="component" value="Unassembled WGS sequence"/>
</dbReference>
<dbReference type="InterPro" id="IPR035979">
    <property type="entry name" value="RBD_domain_sf"/>
</dbReference>
<dbReference type="InterPro" id="IPR012677">
    <property type="entry name" value="Nucleotide-bd_a/b_plait_sf"/>
</dbReference>
<feature type="compositionally biased region" description="Polar residues" evidence="3">
    <location>
        <begin position="425"/>
        <end position="434"/>
    </location>
</feature>
<dbReference type="EMBL" id="PDND01000126">
    <property type="protein sequence ID" value="PGH31503.1"/>
    <property type="molecule type" value="Genomic_DNA"/>
</dbReference>
<evidence type="ECO:0000256" key="2">
    <source>
        <dbReference type="PROSITE-ProRule" id="PRU00176"/>
    </source>
</evidence>
<organism evidence="6 7">
    <name type="scientific">[Emmonsia] crescens</name>
    <dbReference type="NCBI Taxonomy" id="73230"/>
    <lineage>
        <taxon>Eukaryota</taxon>
        <taxon>Fungi</taxon>
        <taxon>Dikarya</taxon>
        <taxon>Ascomycota</taxon>
        <taxon>Pezizomycotina</taxon>
        <taxon>Eurotiomycetes</taxon>
        <taxon>Eurotiomycetidae</taxon>
        <taxon>Onygenales</taxon>
        <taxon>Ajellomycetaceae</taxon>
        <taxon>Emergomyces</taxon>
    </lineage>
</organism>
<proteinExistence type="predicted"/>
<feature type="region of interest" description="Disordered" evidence="3">
    <location>
        <begin position="26"/>
        <end position="68"/>
    </location>
</feature>
<dbReference type="SMART" id="SM00360">
    <property type="entry name" value="RRM"/>
    <property type="match status" value="1"/>
</dbReference>
<evidence type="ECO:0000256" key="1">
    <source>
        <dbReference type="ARBA" id="ARBA00022884"/>
    </source>
</evidence>
<protein>
    <recommendedName>
        <fullName evidence="8">NTF2 domain-containing protein</fullName>
    </recommendedName>
</protein>
<gene>
    <name evidence="6" type="ORF">GX50_05745</name>
</gene>
<dbReference type="SUPFAM" id="SSF54427">
    <property type="entry name" value="NTF2-like"/>
    <property type="match status" value="1"/>
</dbReference>
<evidence type="ECO:0000259" key="5">
    <source>
        <dbReference type="PROSITE" id="PS50177"/>
    </source>
</evidence>
<feature type="compositionally biased region" description="Low complexity" evidence="3">
    <location>
        <begin position="366"/>
        <end position="396"/>
    </location>
</feature>
<dbReference type="FunFam" id="3.10.450.50:FF:000003">
    <property type="entry name" value="Nuclear transport factor 2 family protein"/>
    <property type="match status" value="1"/>
</dbReference>
<dbReference type="Gene3D" id="3.30.70.330">
    <property type="match status" value="1"/>
</dbReference>
<name>A0A2B7ZE95_9EURO</name>
<evidence type="ECO:0008006" key="8">
    <source>
        <dbReference type="Google" id="ProtNLM"/>
    </source>
</evidence>
<feature type="region of interest" description="Disordered" evidence="3">
    <location>
        <begin position="264"/>
        <end position="342"/>
    </location>
</feature>
<sequence length="575" mass="60142">MATEATTNPALVNGNYHTHHQANPYAADAYNPSHANSASSANYNNNNQQQHTNSSAPAHSTGSEPKNDIPKDEVGWFFVEQYYTTLSRNPEKLHLFYSRKSQFVSGVEAEKVTVAVGQKAINERIKELDFQDCKVRVLNVDSQASFDNILVSVIGEISNKSEPSRKFIQTFVLAEQPNGYYVLNDIIRYLADEEEEAVVEETPVEPEQAAGVLEPTATTVEQEAAPEVATEVATERQADNEISAQEIDEKLEVINVNGDIVTTPAAEPQPAAETADEQVAAAPTSSSTAAPVAPVAAPAVPEVAPEPEKPKEPEPTPAVPPPKAAAPVPEKEPAPPVAKTPMSWASIASSRAGAAAAATPVVVTPTPAAAPAPQKAAAPAPSQAAATSAATAAAPAGESEALTSQSSNGSEWQTAGADHGRRQGRPQSISTPGEENTRGLIKNVNEKVDAALLKQVMSRFGKLKYFNVNRQQGTAFVEFADVAAYKTALSSNPHQIGTEEVTVERRRPGGFGGNSSYGSGRGGSGRGRGDGRSGSQGGGRGGGGGGFQNDSGRYTPRGRGGNITPKGGRSQPQAA</sequence>
<dbReference type="GO" id="GO:1990904">
    <property type="term" value="C:ribonucleoprotein complex"/>
    <property type="evidence" value="ECO:0007669"/>
    <property type="project" value="TreeGrafter"/>
</dbReference>
<feature type="domain" description="NTF2" evidence="5">
    <location>
        <begin position="74"/>
        <end position="189"/>
    </location>
</feature>
<evidence type="ECO:0000259" key="4">
    <source>
        <dbReference type="PROSITE" id="PS50102"/>
    </source>
</evidence>
<keyword evidence="7" id="KW-1185">Reference proteome</keyword>
<feature type="region of interest" description="Disordered" evidence="3">
    <location>
        <begin position="366"/>
        <end position="441"/>
    </location>
</feature>
<evidence type="ECO:0000256" key="3">
    <source>
        <dbReference type="SAM" id="MobiDB-lite"/>
    </source>
</evidence>
<feature type="domain" description="RRM" evidence="4">
    <location>
        <begin position="437"/>
        <end position="508"/>
    </location>
</feature>
<dbReference type="InterPro" id="IPR039539">
    <property type="entry name" value="Ras_GTPase_bind_prot"/>
</dbReference>
<dbReference type="InterPro" id="IPR002075">
    <property type="entry name" value="NTF2_dom"/>
</dbReference>
<dbReference type="GO" id="GO:0003729">
    <property type="term" value="F:mRNA binding"/>
    <property type="evidence" value="ECO:0007669"/>
    <property type="project" value="TreeGrafter"/>
</dbReference>
<dbReference type="Gene3D" id="3.10.450.50">
    <property type="match status" value="1"/>
</dbReference>
<dbReference type="AlphaFoldDB" id="A0A2B7ZE95"/>
<dbReference type="GO" id="GO:1990861">
    <property type="term" value="C:Ubp3-Bre5 deubiquitination complex"/>
    <property type="evidence" value="ECO:0007669"/>
    <property type="project" value="TreeGrafter"/>
</dbReference>
<feature type="compositionally biased region" description="Pro residues" evidence="3">
    <location>
        <begin position="315"/>
        <end position="324"/>
    </location>
</feature>
<feature type="compositionally biased region" description="Low complexity" evidence="3">
    <location>
        <begin position="264"/>
        <end position="303"/>
    </location>
</feature>
<dbReference type="InterPro" id="IPR000504">
    <property type="entry name" value="RRM_dom"/>
</dbReference>
<feature type="compositionally biased region" description="Polar residues" evidence="3">
    <location>
        <begin position="401"/>
        <end position="413"/>
    </location>
</feature>
<keyword evidence="1 2" id="KW-0694">RNA-binding</keyword>
<dbReference type="Pfam" id="PF00076">
    <property type="entry name" value="RRM_1"/>
    <property type="match status" value="1"/>
</dbReference>
<feature type="compositionally biased region" description="Low complexity" evidence="3">
    <location>
        <begin position="29"/>
        <end position="56"/>
    </location>
</feature>
<dbReference type="Pfam" id="PF02136">
    <property type="entry name" value="NTF2"/>
    <property type="match status" value="1"/>
</dbReference>
<dbReference type="STRING" id="73230.A0A2B7ZE95"/>
<dbReference type="CDD" id="cd00590">
    <property type="entry name" value="RRM_SF"/>
    <property type="match status" value="1"/>
</dbReference>
<accession>A0A2B7ZE95</accession>
<dbReference type="SUPFAM" id="SSF54928">
    <property type="entry name" value="RNA-binding domain, RBD"/>
    <property type="match status" value="1"/>
</dbReference>
<dbReference type="PROSITE" id="PS50177">
    <property type="entry name" value="NTF2_DOMAIN"/>
    <property type="match status" value="1"/>
</dbReference>
<reference evidence="6 7" key="1">
    <citation type="submission" date="2017-10" db="EMBL/GenBank/DDBJ databases">
        <title>Comparative genomics in systemic dimorphic fungi from Ajellomycetaceae.</title>
        <authorList>
            <person name="Munoz J.F."/>
            <person name="Mcewen J.G."/>
            <person name="Clay O.K."/>
            <person name="Cuomo C.A."/>
        </authorList>
    </citation>
    <scope>NUCLEOTIDE SEQUENCE [LARGE SCALE GENOMIC DNA]</scope>
    <source>
        <strain evidence="6 7">UAMH4076</strain>
    </source>
</reference>
<dbReference type="InterPro" id="IPR032710">
    <property type="entry name" value="NTF2-like_dom_sf"/>
</dbReference>
<feature type="compositionally biased region" description="Gly residues" evidence="3">
    <location>
        <begin position="509"/>
        <end position="547"/>
    </location>
</feature>
<dbReference type="PANTHER" id="PTHR10693">
    <property type="entry name" value="RAS GTPASE-ACTIVATING PROTEIN-BINDING PROTEIN"/>
    <property type="match status" value="1"/>
</dbReference>
<dbReference type="GO" id="GO:0005829">
    <property type="term" value="C:cytosol"/>
    <property type="evidence" value="ECO:0007669"/>
    <property type="project" value="TreeGrafter"/>
</dbReference>
<dbReference type="GO" id="GO:0034517">
    <property type="term" value="P:ribophagy"/>
    <property type="evidence" value="ECO:0007669"/>
    <property type="project" value="TreeGrafter"/>
</dbReference>
<dbReference type="CDD" id="cd00780">
    <property type="entry name" value="NTF2"/>
    <property type="match status" value="1"/>
</dbReference>
<dbReference type="PANTHER" id="PTHR10693:SF20">
    <property type="entry name" value="AT27578P"/>
    <property type="match status" value="1"/>
</dbReference>
<feature type="region of interest" description="Disordered" evidence="3">
    <location>
        <begin position="496"/>
        <end position="575"/>
    </location>
</feature>
<dbReference type="InterPro" id="IPR018222">
    <property type="entry name" value="Nuclear_transport_factor_2_euk"/>
</dbReference>
<evidence type="ECO:0000313" key="6">
    <source>
        <dbReference type="EMBL" id="PGH31503.1"/>
    </source>
</evidence>
<dbReference type="PROSITE" id="PS50102">
    <property type="entry name" value="RRM"/>
    <property type="match status" value="1"/>
</dbReference>
<evidence type="ECO:0000313" key="7">
    <source>
        <dbReference type="Proteomes" id="UP000226031"/>
    </source>
</evidence>